<dbReference type="InterPro" id="IPR044966">
    <property type="entry name" value="RPH1"/>
</dbReference>
<organism evidence="2">
    <name type="scientific">Phaeodactylum tricornutum</name>
    <name type="common">Diatom</name>
    <dbReference type="NCBI Taxonomy" id="2850"/>
    <lineage>
        <taxon>Eukaryota</taxon>
        <taxon>Sar</taxon>
        <taxon>Stramenopiles</taxon>
        <taxon>Ochrophyta</taxon>
        <taxon>Bacillariophyta</taxon>
        <taxon>Bacillariophyceae</taxon>
        <taxon>Bacillariophycidae</taxon>
        <taxon>Naviculales</taxon>
        <taxon>Phaeodactylaceae</taxon>
        <taxon>Phaeodactylum</taxon>
    </lineage>
</organism>
<feature type="transmembrane region" description="Helical" evidence="1">
    <location>
        <begin position="77"/>
        <end position="95"/>
    </location>
</feature>
<dbReference type="GO" id="GO:0009507">
    <property type="term" value="C:chloroplast"/>
    <property type="evidence" value="ECO:0007669"/>
    <property type="project" value="TreeGrafter"/>
</dbReference>
<accession>A0A8J9X2A3</accession>
<dbReference type="PANTHER" id="PTHR36359">
    <property type="entry name" value="PROTEIN RESISTANCE TO PHYTOPHTHORA 1, CHLOROPLASTIC"/>
    <property type="match status" value="1"/>
</dbReference>
<dbReference type="Proteomes" id="UP000836788">
    <property type="component" value="Chromosome 14"/>
</dbReference>
<keyword evidence="1" id="KW-0812">Transmembrane</keyword>
<dbReference type="GO" id="GO:0006952">
    <property type="term" value="P:defense response"/>
    <property type="evidence" value="ECO:0007669"/>
    <property type="project" value="InterPro"/>
</dbReference>
<proteinExistence type="predicted"/>
<gene>
    <name evidence="2" type="ORF">PTTT1_LOCUS15969</name>
</gene>
<dbReference type="AlphaFoldDB" id="A0A8J9X2A3"/>
<reference evidence="2" key="1">
    <citation type="submission" date="2022-02" db="EMBL/GenBank/DDBJ databases">
        <authorList>
            <person name="Giguere J D."/>
        </authorList>
    </citation>
    <scope>NUCLEOTIDE SEQUENCE</scope>
    <source>
        <strain evidence="2">CCAP 1055/1</strain>
    </source>
</reference>
<sequence>MATDPAVLFGRFDWFSSVYNMDISVQVLGYWWWWLFIVPSLRSRRPRGPEKRALDVAFLATPAVSLLAPVATKDTAAIWTANLVVVLAAYAWAYATTQDDNDDSNNSDDDANQPAWLKFLYKSLDFGSGRERGARQ</sequence>
<feature type="transmembrane region" description="Helical" evidence="1">
    <location>
        <begin position="23"/>
        <end position="41"/>
    </location>
</feature>
<keyword evidence="1" id="KW-1133">Transmembrane helix</keyword>
<protein>
    <submittedName>
        <fullName evidence="2">Uncharacterized protein</fullName>
    </submittedName>
</protein>
<dbReference type="EMBL" id="OU594955">
    <property type="protein sequence ID" value="CAG9281281.1"/>
    <property type="molecule type" value="Genomic_DNA"/>
</dbReference>
<name>A0A8J9X2A3_PHATR</name>
<keyword evidence="1" id="KW-0472">Membrane</keyword>
<evidence type="ECO:0000313" key="2">
    <source>
        <dbReference type="EMBL" id="CAG9281281.1"/>
    </source>
</evidence>
<dbReference type="PANTHER" id="PTHR36359:SF1">
    <property type="entry name" value="PROTEIN RESISTANCE TO PHYTOPHTHORA 1, CHLOROPLASTIC"/>
    <property type="match status" value="1"/>
</dbReference>
<evidence type="ECO:0000256" key="1">
    <source>
        <dbReference type="SAM" id="Phobius"/>
    </source>
</evidence>